<feature type="region of interest" description="Disordered" evidence="6">
    <location>
        <begin position="349"/>
        <end position="368"/>
    </location>
</feature>
<evidence type="ECO:0000313" key="8">
    <source>
        <dbReference type="EMBL" id="OLO03704.1"/>
    </source>
</evidence>
<dbReference type="Proteomes" id="UP000186878">
    <property type="component" value="Unassembled WGS sequence"/>
</dbReference>
<keyword evidence="9" id="KW-1185">Reference proteome</keyword>
<sequence length="368" mass="40527">MSPGQEPTFRNVPFNLMLTLASLTIIIAGMRAAESLIIPILLSLFVAVICTSPVHWLYRRGVNSLAAVLITLLILGGLLALFGTLLANSFAMFMENWPEMQKQLEGHYLTLLQWLANQGLSVSPQRLSDMVDGTGDQDWISGFLSGIGLVLSQSLVILLMVNFMLFETLDFRQKVARALTNPGPSLERFTEFSYNLKRYMAVKTVISLITGVLVTISAWLVGVQFALLWGALAFILNYIPNIGSVLAAVPPVLLTLAMPDGGVVKAMTLAGAYLSINFVLGNIVEPRVMGRTMGLSTLVAFLSLVVWGWILGPVGMLLSVPLTMTLKIALDSHPETRWIAKMLSPSERRRRRQRRAQNALDELEEEIE</sequence>
<dbReference type="PANTHER" id="PTHR21716">
    <property type="entry name" value="TRANSMEMBRANE PROTEIN"/>
    <property type="match status" value="1"/>
</dbReference>
<evidence type="ECO:0000256" key="7">
    <source>
        <dbReference type="SAM" id="Phobius"/>
    </source>
</evidence>
<reference evidence="8 9" key="1">
    <citation type="submission" date="2016-12" db="EMBL/GenBank/DDBJ databases">
        <title>Draft genome sequences of strains Salinicola socius SMB35, Salinicola sp. MH3R3-1 and Chromohalobacter sp. SMB17 from the Verkhnekamsk potash mining region of Russia.</title>
        <authorList>
            <person name="Mavrodi D.V."/>
            <person name="Olsson B.E."/>
            <person name="Korsakova E.S."/>
            <person name="Pyankova A."/>
            <person name="Mavrodi O.V."/>
            <person name="Plotnikova E.G."/>
        </authorList>
    </citation>
    <scope>NUCLEOTIDE SEQUENCE [LARGE SCALE GENOMIC DNA]</scope>
    <source>
        <strain evidence="8 9">SMB35</strain>
    </source>
</reference>
<dbReference type="GO" id="GO:0016020">
    <property type="term" value="C:membrane"/>
    <property type="evidence" value="ECO:0007669"/>
    <property type="project" value="UniProtKB-SubCell"/>
</dbReference>
<feature type="transmembrane region" description="Helical" evidence="7">
    <location>
        <begin position="12"/>
        <end position="30"/>
    </location>
</feature>
<organism evidence="8 9">
    <name type="scientific">Salinicola socius</name>
    <dbReference type="NCBI Taxonomy" id="404433"/>
    <lineage>
        <taxon>Bacteria</taxon>
        <taxon>Pseudomonadati</taxon>
        <taxon>Pseudomonadota</taxon>
        <taxon>Gammaproteobacteria</taxon>
        <taxon>Oceanospirillales</taxon>
        <taxon>Halomonadaceae</taxon>
        <taxon>Salinicola</taxon>
    </lineage>
</organism>
<evidence type="ECO:0000256" key="4">
    <source>
        <dbReference type="ARBA" id="ARBA00022989"/>
    </source>
</evidence>
<name>A0A1Q8SQL8_9GAMM</name>
<evidence type="ECO:0000256" key="2">
    <source>
        <dbReference type="ARBA" id="ARBA00009773"/>
    </source>
</evidence>
<feature type="transmembrane region" description="Helical" evidence="7">
    <location>
        <begin position="65"/>
        <end position="87"/>
    </location>
</feature>
<feature type="transmembrane region" description="Helical" evidence="7">
    <location>
        <begin position="139"/>
        <end position="165"/>
    </location>
</feature>
<comment type="caution">
    <text evidence="8">The sequence shown here is derived from an EMBL/GenBank/DDBJ whole genome shotgun (WGS) entry which is preliminary data.</text>
</comment>
<feature type="transmembrane region" description="Helical" evidence="7">
    <location>
        <begin position="295"/>
        <end position="318"/>
    </location>
</feature>
<gene>
    <name evidence="8" type="ORF">BTW07_12440</name>
</gene>
<dbReference type="EMBL" id="MSDO01000019">
    <property type="protein sequence ID" value="OLO03704.1"/>
    <property type="molecule type" value="Genomic_DNA"/>
</dbReference>
<dbReference type="PANTHER" id="PTHR21716:SF64">
    <property type="entry name" value="AI-2 TRANSPORT PROTEIN TQSA"/>
    <property type="match status" value="1"/>
</dbReference>
<evidence type="ECO:0000256" key="5">
    <source>
        <dbReference type="ARBA" id="ARBA00023136"/>
    </source>
</evidence>
<evidence type="ECO:0000256" key="3">
    <source>
        <dbReference type="ARBA" id="ARBA00022692"/>
    </source>
</evidence>
<dbReference type="OrthoDB" id="9799225at2"/>
<keyword evidence="3 7" id="KW-0812">Transmembrane</keyword>
<dbReference type="Pfam" id="PF01594">
    <property type="entry name" value="AI-2E_transport"/>
    <property type="match status" value="1"/>
</dbReference>
<evidence type="ECO:0000256" key="6">
    <source>
        <dbReference type="SAM" id="MobiDB-lite"/>
    </source>
</evidence>
<feature type="transmembrane region" description="Helical" evidence="7">
    <location>
        <begin position="205"/>
        <end position="232"/>
    </location>
</feature>
<keyword evidence="5 7" id="KW-0472">Membrane</keyword>
<dbReference type="InterPro" id="IPR002549">
    <property type="entry name" value="AI-2E-like"/>
</dbReference>
<evidence type="ECO:0000256" key="1">
    <source>
        <dbReference type="ARBA" id="ARBA00004141"/>
    </source>
</evidence>
<feature type="transmembrane region" description="Helical" evidence="7">
    <location>
        <begin position="238"/>
        <end position="256"/>
    </location>
</feature>
<comment type="similarity">
    <text evidence="2">Belongs to the autoinducer-2 exporter (AI-2E) (TC 2.A.86) family.</text>
</comment>
<accession>A0A1Q8SQL8</accession>
<evidence type="ECO:0000313" key="9">
    <source>
        <dbReference type="Proteomes" id="UP000186878"/>
    </source>
</evidence>
<proteinExistence type="inferred from homology"/>
<feature type="transmembrane region" description="Helical" evidence="7">
    <location>
        <begin position="263"/>
        <end position="283"/>
    </location>
</feature>
<dbReference type="GO" id="GO:0055085">
    <property type="term" value="P:transmembrane transport"/>
    <property type="evidence" value="ECO:0007669"/>
    <property type="project" value="TreeGrafter"/>
</dbReference>
<protein>
    <submittedName>
        <fullName evidence="8">AI-2E family transporter</fullName>
    </submittedName>
</protein>
<feature type="transmembrane region" description="Helical" evidence="7">
    <location>
        <begin position="36"/>
        <end position="58"/>
    </location>
</feature>
<dbReference type="RefSeq" id="WP_075570503.1">
    <property type="nucleotide sequence ID" value="NZ_MSDO01000019.1"/>
</dbReference>
<keyword evidence="4 7" id="KW-1133">Transmembrane helix</keyword>
<dbReference type="AlphaFoldDB" id="A0A1Q8SQL8"/>
<comment type="subcellular location">
    <subcellularLocation>
        <location evidence="1">Membrane</location>
        <topology evidence="1">Multi-pass membrane protein</topology>
    </subcellularLocation>
</comment>